<dbReference type="PANTHER" id="PTHR45138:SF9">
    <property type="entry name" value="DIGUANYLATE CYCLASE DGCM-RELATED"/>
    <property type="match status" value="1"/>
</dbReference>
<keyword evidence="1" id="KW-0472">Membrane</keyword>
<dbReference type="Proteomes" id="UP000036834">
    <property type="component" value="Unassembled WGS sequence"/>
</dbReference>
<keyword evidence="6" id="KW-1185">Reference proteome</keyword>
<protein>
    <submittedName>
        <fullName evidence="4">Diguanylate cyclase</fullName>
    </submittedName>
</protein>
<dbReference type="Gene3D" id="3.30.70.270">
    <property type="match status" value="1"/>
</dbReference>
<keyword evidence="1" id="KW-1133">Transmembrane helix</keyword>
<dbReference type="GO" id="GO:0052621">
    <property type="term" value="F:diguanylate cyclase activity"/>
    <property type="evidence" value="ECO:0007669"/>
    <property type="project" value="TreeGrafter"/>
</dbReference>
<dbReference type="OrthoDB" id="9759607at2"/>
<feature type="transmembrane region" description="Helical" evidence="1">
    <location>
        <begin position="30"/>
        <end position="52"/>
    </location>
</feature>
<dbReference type="GO" id="GO:0043709">
    <property type="term" value="P:cell adhesion involved in single-species biofilm formation"/>
    <property type="evidence" value="ECO:0007669"/>
    <property type="project" value="TreeGrafter"/>
</dbReference>
<dbReference type="Pfam" id="PF00990">
    <property type="entry name" value="GGDEF"/>
    <property type="match status" value="1"/>
</dbReference>
<evidence type="ECO:0000256" key="1">
    <source>
        <dbReference type="SAM" id="Phobius"/>
    </source>
</evidence>
<evidence type="ECO:0000313" key="4">
    <source>
        <dbReference type="EMBL" id="KNB73027.1"/>
    </source>
</evidence>
<dbReference type="InterPro" id="IPR050469">
    <property type="entry name" value="Diguanylate_Cyclase"/>
</dbReference>
<feature type="transmembrane region" description="Helical" evidence="1">
    <location>
        <begin position="5"/>
        <end position="24"/>
    </location>
</feature>
<reference evidence="5" key="1">
    <citation type="submission" date="2015-07" db="EMBL/GenBank/DDBJ databases">
        <title>Genome sequencing project for genomic taxonomy and phylogenomics of Bacillus-like bacteria.</title>
        <authorList>
            <person name="Liu B."/>
            <person name="Wang J."/>
            <person name="Zhu Y."/>
            <person name="Liu G."/>
            <person name="Chen Q."/>
            <person name="Chen Z."/>
            <person name="Lan J."/>
            <person name="Che J."/>
            <person name="Ge C."/>
            <person name="Shi H."/>
            <person name="Pan Z."/>
            <person name="Liu X."/>
        </authorList>
    </citation>
    <scope>NUCLEOTIDE SEQUENCE [LARGE SCALE GENOMIC DNA]</scope>
    <source>
        <strain evidence="5">DSM 9887</strain>
    </source>
</reference>
<feature type="domain" description="GGDEF" evidence="2">
    <location>
        <begin position="89"/>
        <end position="214"/>
    </location>
</feature>
<dbReference type="FunFam" id="3.30.70.270:FF:000001">
    <property type="entry name" value="Diguanylate cyclase domain protein"/>
    <property type="match status" value="1"/>
</dbReference>
<dbReference type="AlphaFoldDB" id="A0A0K9YWM8"/>
<proteinExistence type="predicted"/>
<dbReference type="PROSITE" id="PS50887">
    <property type="entry name" value="GGDEF"/>
    <property type="match status" value="1"/>
</dbReference>
<dbReference type="GO" id="GO:1902201">
    <property type="term" value="P:negative regulation of bacterial-type flagellum-dependent cell motility"/>
    <property type="evidence" value="ECO:0007669"/>
    <property type="project" value="TreeGrafter"/>
</dbReference>
<dbReference type="Proteomes" id="UP000319578">
    <property type="component" value="Unassembled WGS sequence"/>
</dbReference>
<keyword evidence="1" id="KW-0812">Transmembrane</keyword>
<dbReference type="InterPro" id="IPR000160">
    <property type="entry name" value="GGDEF_dom"/>
</dbReference>
<dbReference type="EMBL" id="BJON01000015">
    <property type="protein sequence ID" value="GED70319.1"/>
    <property type="molecule type" value="Genomic_DNA"/>
</dbReference>
<dbReference type="SMART" id="SM00267">
    <property type="entry name" value="GGDEF"/>
    <property type="match status" value="1"/>
</dbReference>
<evidence type="ECO:0000259" key="2">
    <source>
        <dbReference type="PROSITE" id="PS50887"/>
    </source>
</evidence>
<dbReference type="NCBIfam" id="TIGR00254">
    <property type="entry name" value="GGDEF"/>
    <property type="match status" value="1"/>
</dbReference>
<dbReference type="SUPFAM" id="SSF55073">
    <property type="entry name" value="Nucleotide cyclase"/>
    <property type="match status" value="1"/>
</dbReference>
<reference evidence="4" key="2">
    <citation type="submission" date="2015-07" db="EMBL/GenBank/DDBJ databases">
        <title>MeaNS - Measles Nucleotide Surveillance Program.</title>
        <authorList>
            <person name="Tran T."/>
            <person name="Druce J."/>
        </authorList>
    </citation>
    <scope>NUCLEOTIDE SEQUENCE</scope>
    <source>
        <strain evidence="4">DSM 9887</strain>
    </source>
</reference>
<name>A0A0K9YWM8_9BACL</name>
<evidence type="ECO:0000313" key="6">
    <source>
        <dbReference type="Proteomes" id="UP000319578"/>
    </source>
</evidence>
<dbReference type="EMBL" id="LGIQ01000007">
    <property type="protein sequence ID" value="KNB73027.1"/>
    <property type="molecule type" value="Genomic_DNA"/>
</dbReference>
<reference evidence="3 6" key="3">
    <citation type="submission" date="2019-06" db="EMBL/GenBank/DDBJ databases">
        <title>Whole genome shotgun sequence of Brevibacillus reuszeri NBRC 15719.</title>
        <authorList>
            <person name="Hosoyama A."/>
            <person name="Uohara A."/>
            <person name="Ohji S."/>
            <person name="Ichikawa N."/>
        </authorList>
    </citation>
    <scope>NUCLEOTIDE SEQUENCE [LARGE SCALE GENOMIC DNA]</scope>
    <source>
        <strain evidence="3 6">NBRC 15719</strain>
    </source>
</reference>
<dbReference type="InterPro" id="IPR043128">
    <property type="entry name" value="Rev_trsase/Diguanyl_cyclase"/>
</dbReference>
<dbReference type="GO" id="GO:0005886">
    <property type="term" value="C:plasma membrane"/>
    <property type="evidence" value="ECO:0007669"/>
    <property type="project" value="TreeGrafter"/>
</dbReference>
<organism evidence="4 5">
    <name type="scientific">Brevibacillus reuszeri</name>
    <dbReference type="NCBI Taxonomy" id="54915"/>
    <lineage>
        <taxon>Bacteria</taxon>
        <taxon>Bacillati</taxon>
        <taxon>Bacillota</taxon>
        <taxon>Bacilli</taxon>
        <taxon>Bacillales</taxon>
        <taxon>Paenibacillaceae</taxon>
        <taxon>Brevibacillus</taxon>
    </lineage>
</organism>
<accession>A0A0K9YWM8</accession>
<comment type="caution">
    <text evidence="4">The sequence shown here is derived from an EMBL/GenBank/DDBJ whole genome shotgun (WGS) entry which is preliminary data.</text>
</comment>
<dbReference type="CDD" id="cd01949">
    <property type="entry name" value="GGDEF"/>
    <property type="match status" value="1"/>
</dbReference>
<sequence>MDSRWLGMGASCLMIMIWLSVYGFPVDVAMAAWVVLAATIQTVGGYMLGAYVNKLRRMAYHDSLTGVLVNRRFIDKLEHEVQLAKRNQYPVTLLFIDLDNFKDFNDRHGHIKGDQLLCQFADLLQVNVRRQDAVGRWGGEEFVVLLPQTETKVGLSVGERIQKQARSLLSGVTVSIGVASYPLHAASAKELTEKADALMYEAKKKKDCMLAATN</sequence>
<dbReference type="PATRIC" id="fig|54915.3.peg.1467"/>
<gene>
    <name evidence="4" type="ORF">ADS79_12440</name>
    <name evidence="3" type="ORF">BRE01_40210</name>
</gene>
<evidence type="ECO:0000313" key="3">
    <source>
        <dbReference type="EMBL" id="GED70319.1"/>
    </source>
</evidence>
<evidence type="ECO:0000313" key="5">
    <source>
        <dbReference type="Proteomes" id="UP000036834"/>
    </source>
</evidence>
<dbReference type="PANTHER" id="PTHR45138">
    <property type="entry name" value="REGULATORY COMPONENTS OF SENSORY TRANSDUCTION SYSTEM"/>
    <property type="match status" value="1"/>
</dbReference>
<dbReference type="STRING" id="54915.ADS79_12440"/>
<dbReference type="InterPro" id="IPR029787">
    <property type="entry name" value="Nucleotide_cyclase"/>
</dbReference>